<dbReference type="InterPro" id="IPR029016">
    <property type="entry name" value="GAF-like_dom_sf"/>
</dbReference>
<comment type="subcellular location">
    <subcellularLocation>
        <location evidence="2">Membrane</location>
    </subcellularLocation>
</comment>
<dbReference type="SMART" id="SM00388">
    <property type="entry name" value="HisKA"/>
    <property type="match status" value="1"/>
</dbReference>
<dbReference type="PANTHER" id="PTHR43047:SF63">
    <property type="entry name" value="HISTIDINE KINASE"/>
    <property type="match status" value="1"/>
</dbReference>
<feature type="region of interest" description="Disordered" evidence="9">
    <location>
        <begin position="1"/>
        <end position="30"/>
    </location>
</feature>
<dbReference type="InterPro" id="IPR036097">
    <property type="entry name" value="HisK_dim/P_sf"/>
</dbReference>
<feature type="coiled-coil region" evidence="8">
    <location>
        <begin position="465"/>
        <end position="562"/>
    </location>
</feature>
<dbReference type="Pfam" id="PF00072">
    <property type="entry name" value="Response_reg"/>
    <property type="match status" value="3"/>
</dbReference>
<dbReference type="SUPFAM" id="SSF47384">
    <property type="entry name" value="Homodimeric domain of signal transducing histidine kinase"/>
    <property type="match status" value="1"/>
</dbReference>
<evidence type="ECO:0000256" key="6">
    <source>
        <dbReference type="ARBA" id="ARBA00022777"/>
    </source>
</evidence>
<dbReference type="Proteomes" id="UP000823790">
    <property type="component" value="Unassembled WGS sequence"/>
</dbReference>
<comment type="catalytic activity">
    <reaction evidence="1">
        <text>ATP + protein L-histidine = ADP + protein N-phospho-L-histidine.</text>
        <dbReference type="EC" id="2.7.13.3"/>
    </reaction>
</comment>
<reference evidence="14 15" key="1">
    <citation type="submission" date="2021-04" db="EMBL/GenBank/DDBJ databases">
        <authorList>
            <person name="Huq M.A."/>
        </authorList>
    </citation>
    <scope>NUCLEOTIDE SEQUENCE [LARGE SCALE GENOMIC DNA]</scope>
    <source>
        <strain evidence="14 15">MAH-13</strain>
    </source>
</reference>
<dbReference type="InterPro" id="IPR003661">
    <property type="entry name" value="HisK_dim/P_dom"/>
</dbReference>
<evidence type="ECO:0000256" key="2">
    <source>
        <dbReference type="ARBA" id="ARBA00004370"/>
    </source>
</evidence>
<dbReference type="EMBL" id="JAGJRS010000031">
    <property type="protein sequence ID" value="MBP1475506.1"/>
    <property type="molecule type" value="Genomic_DNA"/>
</dbReference>
<dbReference type="CDD" id="cd17546">
    <property type="entry name" value="REC_hyHK_CKI1_RcsC-like"/>
    <property type="match status" value="1"/>
</dbReference>
<dbReference type="EC" id="2.7.13.3" evidence="3"/>
<keyword evidence="10" id="KW-0472">Membrane</keyword>
<dbReference type="PROSITE" id="PS50110">
    <property type="entry name" value="RESPONSE_REGULATORY"/>
    <property type="match status" value="3"/>
</dbReference>
<keyword evidence="4 7" id="KW-0597">Phosphoprotein</keyword>
<dbReference type="CDD" id="cd06225">
    <property type="entry name" value="HAMP"/>
    <property type="match status" value="1"/>
</dbReference>
<evidence type="ECO:0000256" key="4">
    <source>
        <dbReference type="ARBA" id="ARBA00022553"/>
    </source>
</evidence>
<dbReference type="Gene3D" id="3.30.450.40">
    <property type="match status" value="1"/>
</dbReference>
<dbReference type="Gene3D" id="6.10.340.10">
    <property type="match status" value="1"/>
</dbReference>
<dbReference type="Pfam" id="PF00672">
    <property type="entry name" value="HAMP"/>
    <property type="match status" value="1"/>
</dbReference>
<protein>
    <recommendedName>
        <fullName evidence="3">histidine kinase</fullName>
        <ecNumber evidence="3">2.7.13.3</ecNumber>
    </recommendedName>
</protein>
<evidence type="ECO:0000313" key="15">
    <source>
        <dbReference type="Proteomes" id="UP000823790"/>
    </source>
</evidence>
<evidence type="ECO:0000256" key="3">
    <source>
        <dbReference type="ARBA" id="ARBA00012438"/>
    </source>
</evidence>
<evidence type="ECO:0000256" key="5">
    <source>
        <dbReference type="ARBA" id="ARBA00022679"/>
    </source>
</evidence>
<dbReference type="Gene3D" id="3.40.50.2300">
    <property type="match status" value="3"/>
</dbReference>
<feature type="domain" description="Response regulatory" evidence="12">
    <location>
        <begin position="848"/>
        <end position="961"/>
    </location>
</feature>
<feature type="domain" description="Response regulatory" evidence="12">
    <location>
        <begin position="970"/>
        <end position="1085"/>
    </location>
</feature>
<dbReference type="SUPFAM" id="SSF55874">
    <property type="entry name" value="ATPase domain of HSP90 chaperone/DNA topoisomerase II/histidine kinase"/>
    <property type="match status" value="1"/>
</dbReference>
<feature type="transmembrane region" description="Helical" evidence="10">
    <location>
        <begin position="43"/>
        <end position="65"/>
    </location>
</feature>
<evidence type="ECO:0000256" key="7">
    <source>
        <dbReference type="PROSITE-ProRule" id="PRU00169"/>
    </source>
</evidence>
<dbReference type="Pfam" id="PF02518">
    <property type="entry name" value="HATPase_c"/>
    <property type="match status" value="1"/>
</dbReference>
<evidence type="ECO:0000256" key="9">
    <source>
        <dbReference type="SAM" id="MobiDB-lite"/>
    </source>
</evidence>
<feature type="modified residue" description="4-aspartylphosphate" evidence="7">
    <location>
        <position position="897"/>
    </location>
</feature>
<dbReference type="Pfam" id="PF13185">
    <property type="entry name" value="GAF_2"/>
    <property type="match status" value="1"/>
</dbReference>
<keyword evidence="6" id="KW-0418">Kinase</keyword>
<dbReference type="CDD" id="cd16922">
    <property type="entry name" value="HATPase_EvgS-ArcB-TorS-like"/>
    <property type="match status" value="1"/>
</dbReference>
<dbReference type="InterPro" id="IPR001789">
    <property type="entry name" value="Sig_transdc_resp-reg_receiver"/>
</dbReference>
<dbReference type="SUPFAM" id="SSF158472">
    <property type="entry name" value="HAMP domain-like"/>
    <property type="match status" value="1"/>
</dbReference>
<keyword evidence="10" id="KW-1133">Transmembrane helix</keyword>
<dbReference type="InterPro" id="IPR003018">
    <property type="entry name" value="GAF"/>
</dbReference>
<dbReference type="SMART" id="SM00304">
    <property type="entry name" value="HAMP"/>
    <property type="match status" value="1"/>
</dbReference>
<dbReference type="PROSITE" id="PS50885">
    <property type="entry name" value="HAMP"/>
    <property type="match status" value="1"/>
</dbReference>
<dbReference type="PROSITE" id="PS50109">
    <property type="entry name" value="HIS_KIN"/>
    <property type="match status" value="1"/>
</dbReference>
<dbReference type="Pfam" id="PF05227">
    <property type="entry name" value="CHASE3"/>
    <property type="match status" value="1"/>
</dbReference>
<dbReference type="PROSITE" id="PS50096">
    <property type="entry name" value="IQ"/>
    <property type="match status" value="1"/>
</dbReference>
<dbReference type="PANTHER" id="PTHR43047">
    <property type="entry name" value="TWO-COMPONENT HISTIDINE PROTEIN KINASE"/>
    <property type="match status" value="1"/>
</dbReference>
<keyword evidence="5" id="KW-0808">Transferase</keyword>
<dbReference type="InterPro" id="IPR005467">
    <property type="entry name" value="His_kinase_dom"/>
</dbReference>
<accession>A0ABS4DR23</accession>
<dbReference type="InterPro" id="IPR003594">
    <property type="entry name" value="HATPase_dom"/>
</dbReference>
<keyword evidence="15" id="KW-1185">Reference proteome</keyword>
<evidence type="ECO:0000256" key="1">
    <source>
        <dbReference type="ARBA" id="ARBA00000085"/>
    </source>
</evidence>
<feature type="domain" description="Response regulatory" evidence="12">
    <location>
        <begin position="1110"/>
        <end position="1227"/>
    </location>
</feature>
<dbReference type="SUPFAM" id="SSF52172">
    <property type="entry name" value="CheY-like"/>
    <property type="match status" value="3"/>
</dbReference>
<dbReference type="Pfam" id="PF00512">
    <property type="entry name" value="HisKA"/>
    <property type="match status" value="1"/>
</dbReference>
<dbReference type="SMART" id="SM00387">
    <property type="entry name" value="HATPase_c"/>
    <property type="match status" value="1"/>
</dbReference>
<dbReference type="SMART" id="SM00448">
    <property type="entry name" value="REC"/>
    <property type="match status" value="3"/>
</dbReference>
<sequence>MAAIPHGHRNHGDTRMPAATPDDSRRDPSRYSRLAHLPTQRKMLFVIGPLLVVFLLANLATLYSLQEQTRNRHWTEHTNRVLLQIGAAKQAILTAQLGARGYMLRQSNQELASFEQGTRSLAAGLKTLRTLTDDNPVQQARLDRVDTMATRWQREVVSYVVTPISQGNSDAAARERLQQALTARRTVTVPDITAVLNQMGDTEEALLAERNAQLEHTLRLMRIFNALAAVLSLLYGVYVVQLTRRIVTRPLLQMTTLMSRLAAHDHSIVVTRQGRRDEIGQIARALEVFKQMAIRSSEQNWLKTEVSRLVQRLQEVSTHQEFGAVLTSEAAPLVKAGVALYYGYDTASERLDLLGSYGLRHSWNPVEAYVPGEGLVGQCVIERKPIALDQVPERYLRIHSGAGEASPAHVLILPVLFRGRLVGVLELASFTPVSPLCRQFLDELLPIVALTQENLTRAIATQDLLEQTREQADHLRRSEEVLRQQQQGLRDANAALQTKTRELEEQSQRLTVSEEELRVQAEELQASNEELREKGDILKQQKQALEALQRETAQKALELERASQYKSDFLANMSHELRTPLNSLLILSRSLADNDGGNLDEEQVESARIIHDAGSNLLRLINDILDLSKIEAGKMELVIDELPLAVFARALKRSFAHVAQEKGLAFDVQVDEGMPPALRTDSARLEQVANNLLGNAFKFTASGGVRVRIGRPAQDTRIPAALLGQPLLAFEVSDSGIGIVPEKFDRIFQAFEQVDAGTSRQYGGTGLGLAICKRIAALLGGDIVLRSTPGEGSTFTVLLPENAPTVAAPPAATLPTHAPAPPPRAQTGALLPEAIEDDRARLAPGDTVIMLVEDDPAFARILADMIRRNGHRVLAAADGEGGLALARQYRPTGVLLDVMLPGMDGWTVMERLKADEATRHIPVHFISATDEAGRGRDLGAVGFLTKPVSREAINAAFERLLHFAEGNTRRLLVVDDDAASRTAVRTMLRRDGVEIDEADSAEAALRMTAEAKYDCIVLDLGLPGMSGMELLEHLSATPAGVPPVVIYSGRDLSREENLKLRQYTDAIVVKGARSPERLLDEVSLFLHSIQHAPHRTAEQSPPGEELNGRRVLLVDDDMRNLFALSKVMRGWGLAVTMAQDGYKALKALEDNPSTELVLMDIMMPGMDGYEAMRGIRAQPAFAQLPIIALTAKAMRGDREKCLEAGASDYLSKPVDIDKLASLLRVWLPH</sequence>
<dbReference type="InterPro" id="IPR004358">
    <property type="entry name" value="Sig_transdc_His_kin-like_C"/>
</dbReference>
<feature type="domain" description="HAMP" evidence="13">
    <location>
        <begin position="245"/>
        <end position="298"/>
    </location>
</feature>
<evidence type="ECO:0000259" key="13">
    <source>
        <dbReference type="PROSITE" id="PS50885"/>
    </source>
</evidence>
<feature type="modified residue" description="4-aspartylphosphate" evidence="7">
    <location>
        <position position="1160"/>
    </location>
</feature>
<comment type="caution">
    <text evidence="14">The sequence shown here is derived from an EMBL/GenBank/DDBJ whole genome shotgun (WGS) entry which is preliminary data.</text>
</comment>
<name>A0ABS4DR23_9GAMM</name>
<evidence type="ECO:0000256" key="8">
    <source>
        <dbReference type="SAM" id="Coils"/>
    </source>
</evidence>
<feature type="modified residue" description="4-aspartylphosphate" evidence="7">
    <location>
        <position position="1019"/>
    </location>
</feature>
<dbReference type="InterPro" id="IPR036890">
    <property type="entry name" value="HATPase_C_sf"/>
</dbReference>
<feature type="transmembrane region" description="Helical" evidence="10">
    <location>
        <begin position="220"/>
        <end position="240"/>
    </location>
</feature>
<evidence type="ECO:0000313" key="14">
    <source>
        <dbReference type="EMBL" id="MBP1475506.1"/>
    </source>
</evidence>
<feature type="domain" description="Histidine kinase" evidence="11">
    <location>
        <begin position="572"/>
        <end position="803"/>
    </location>
</feature>
<dbReference type="Gene3D" id="3.30.565.10">
    <property type="entry name" value="Histidine kinase-like ATPase, C-terminal domain"/>
    <property type="match status" value="1"/>
</dbReference>
<proteinExistence type="predicted"/>
<dbReference type="CDD" id="cd00082">
    <property type="entry name" value="HisKA"/>
    <property type="match status" value="1"/>
</dbReference>
<organism evidence="14 15">
    <name type="scientific">Frateuria flava</name>
    <dbReference type="NCBI Taxonomy" id="2821489"/>
    <lineage>
        <taxon>Bacteria</taxon>
        <taxon>Pseudomonadati</taxon>
        <taxon>Pseudomonadota</taxon>
        <taxon>Gammaproteobacteria</taxon>
        <taxon>Lysobacterales</taxon>
        <taxon>Rhodanobacteraceae</taxon>
        <taxon>Frateuria</taxon>
    </lineage>
</organism>
<evidence type="ECO:0000259" key="12">
    <source>
        <dbReference type="PROSITE" id="PS50110"/>
    </source>
</evidence>
<dbReference type="InterPro" id="IPR007891">
    <property type="entry name" value="CHASE3"/>
</dbReference>
<keyword evidence="8" id="KW-0175">Coiled coil</keyword>
<dbReference type="Gene3D" id="1.10.287.130">
    <property type="match status" value="1"/>
</dbReference>
<dbReference type="SUPFAM" id="SSF55781">
    <property type="entry name" value="GAF domain-like"/>
    <property type="match status" value="1"/>
</dbReference>
<evidence type="ECO:0000259" key="11">
    <source>
        <dbReference type="PROSITE" id="PS50109"/>
    </source>
</evidence>
<gene>
    <name evidence="14" type="ORF">J7I44_14420</name>
</gene>
<dbReference type="InterPro" id="IPR011006">
    <property type="entry name" value="CheY-like_superfamily"/>
</dbReference>
<keyword evidence="10" id="KW-0812">Transmembrane</keyword>
<dbReference type="CDD" id="cd00156">
    <property type="entry name" value="REC"/>
    <property type="match status" value="1"/>
</dbReference>
<evidence type="ECO:0000256" key="10">
    <source>
        <dbReference type="SAM" id="Phobius"/>
    </source>
</evidence>
<dbReference type="InterPro" id="IPR003660">
    <property type="entry name" value="HAMP_dom"/>
</dbReference>
<dbReference type="PRINTS" id="PR00344">
    <property type="entry name" value="BCTRLSENSOR"/>
</dbReference>